<comment type="caution">
    <text evidence="2">The sequence shown here is derived from an EMBL/GenBank/DDBJ whole genome shotgun (WGS) entry which is preliminary data.</text>
</comment>
<dbReference type="EMBL" id="BKCJ011243864">
    <property type="protein sequence ID" value="GFD09216.1"/>
    <property type="molecule type" value="Genomic_DNA"/>
</dbReference>
<protein>
    <submittedName>
        <fullName evidence="2">Uncharacterized protein</fullName>
    </submittedName>
</protein>
<feature type="compositionally biased region" description="Polar residues" evidence="1">
    <location>
        <begin position="80"/>
        <end position="97"/>
    </location>
</feature>
<evidence type="ECO:0000313" key="2">
    <source>
        <dbReference type="EMBL" id="GFD09216.1"/>
    </source>
</evidence>
<feature type="region of interest" description="Disordered" evidence="1">
    <location>
        <begin position="1"/>
        <end position="66"/>
    </location>
</feature>
<proteinExistence type="predicted"/>
<reference evidence="2" key="1">
    <citation type="journal article" date="2019" name="Sci. Rep.">
        <title>Draft genome of Tanacetum cinerariifolium, the natural source of mosquito coil.</title>
        <authorList>
            <person name="Yamashiro T."/>
            <person name="Shiraishi A."/>
            <person name="Satake H."/>
            <person name="Nakayama K."/>
        </authorList>
    </citation>
    <scope>NUCLEOTIDE SEQUENCE</scope>
</reference>
<sequence>MVTNEDSSIPAEKSSSVFPTSTPTASAGNIPPVSPRPSAGRLSKSTGKKLASSSKTPISAGRSVSADKFVSADRSIFASRDTNYANRHPSKLSSNAVSERFPPASNTQNSDIHDGLKLFDCPSTGIFSSSSYDDEYHGHDISNHEKEIPVNPVTTKKVNEAHPYSLIIGDLHTLV</sequence>
<feature type="region of interest" description="Disordered" evidence="1">
    <location>
        <begin position="80"/>
        <end position="109"/>
    </location>
</feature>
<gene>
    <name evidence="2" type="ORF">Tci_881185</name>
</gene>
<name>A0A699TJG8_TANCI</name>
<dbReference type="AlphaFoldDB" id="A0A699TJG8"/>
<feature type="compositionally biased region" description="Polar residues" evidence="1">
    <location>
        <begin position="1"/>
        <end position="27"/>
    </location>
</feature>
<evidence type="ECO:0000256" key="1">
    <source>
        <dbReference type="SAM" id="MobiDB-lite"/>
    </source>
</evidence>
<accession>A0A699TJG8</accession>
<organism evidence="2">
    <name type="scientific">Tanacetum cinerariifolium</name>
    <name type="common">Dalmatian daisy</name>
    <name type="synonym">Chrysanthemum cinerariifolium</name>
    <dbReference type="NCBI Taxonomy" id="118510"/>
    <lineage>
        <taxon>Eukaryota</taxon>
        <taxon>Viridiplantae</taxon>
        <taxon>Streptophyta</taxon>
        <taxon>Embryophyta</taxon>
        <taxon>Tracheophyta</taxon>
        <taxon>Spermatophyta</taxon>
        <taxon>Magnoliopsida</taxon>
        <taxon>eudicotyledons</taxon>
        <taxon>Gunneridae</taxon>
        <taxon>Pentapetalae</taxon>
        <taxon>asterids</taxon>
        <taxon>campanulids</taxon>
        <taxon>Asterales</taxon>
        <taxon>Asteraceae</taxon>
        <taxon>Asteroideae</taxon>
        <taxon>Anthemideae</taxon>
        <taxon>Anthemidinae</taxon>
        <taxon>Tanacetum</taxon>
    </lineage>
</organism>